<dbReference type="Pfam" id="PF08241">
    <property type="entry name" value="Methyltransf_11"/>
    <property type="match status" value="1"/>
</dbReference>
<evidence type="ECO:0000256" key="1">
    <source>
        <dbReference type="ARBA" id="ARBA00022603"/>
    </source>
</evidence>
<dbReference type="CDD" id="cd02440">
    <property type="entry name" value="AdoMet_MTases"/>
    <property type="match status" value="1"/>
</dbReference>
<feature type="domain" description="Methyltransferase type 11" evidence="4">
    <location>
        <begin position="54"/>
        <end position="139"/>
    </location>
</feature>
<dbReference type="GO" id="GO:0008757">
    <property type="term" value="F:S-adenosylmethionine-dependent methyltransferase activity"/>
    <property type="evidence" value="ECO:0007669"/>
    <property type="project" value="InterPro"/>
</dbReference>
<dbReference type="GO" id="GO:0008175">
    <property type="term" value="F:tRNA methyltransferase activity"/>
    <property type="evidence" value="ECO:0007669"/>
    <property type="project" value="UniProtKB-ARBA"/>
</dbReference>
<keyword evidence="3" id="KW-0472">Membrane</keyword>
<dbReference type="AlphaFoldDB" id="A0A1G1YHL6"/>
<keyword evidence="1" id="KW-0489">Methyltransferase</keyword>
<evidence type="ECO:0000313" key="6">
    <source>
        <dbReference type="Proteomes" id="UP000177310"/>
    </source>
</evidence>
<evidence type="ECO:0000256" key="2">
    <source>
        <dbReference type="ARBA" id="ARBA00022679"/>
    </source>
</evidence>
<organism evidence="5 6">
    <name type="scientific">Candidatus Buchananbacteria bacterium RIFCSPHIGHO2_02_FULL_56_16</name>
    <dbReference type="NCBI Taxonomy" id="1797542"/>
    <lineage>
        <taxon>Bacteria</taxon>
        <taxon>Candidatus Buchananiibacteriota</taxon>
    </lineage>
</organism>
<dbReference type="STRING" id="1797542.A3J59_02340"/>
<dbReference type="InterPro" id="IPR013216">
    <property type="entry name" value="Methyltransf_11"/>
</dbReference>
<keyword evidence="2" id="KW-0808">Transferase</keyword>
<evidence type="ECO:0000256" key="3">
    <source>
        <dbReference type="SAM" id="Phobius"/>
    </source>
</evidence>
<evidence type="ECO:0000313" key="5">
    <source>
        <dbReference type="EMBL" id="OGY51286.1"/>
    </source>
</evidence>
<dbReference type="PANTHER" id="PTHR13069:SF21">
    <property type="entry name" value="ALKYLATED DNA REPAIR PROTEIN ALKB HOMOLOG 8"/>
    <property type="match status" value="1"/>
</dbReference>
<protein>
    <recommendedName>
        <fullName evidence="4">Methyltransferase type 11 domain-containing protein</fullName>
    </recommendedName>
</protein>
<dbReference type="Gene3D" id="3.40.50.150">
    <property type="entry name" value="Vaccinia Virus protein VP39"/>
    <property type="match status" value="1"/>
</dbReference>
<dbReference type="GO" id="GO:0032259">
    <property type="term" value="P:methylation"/>
    <property type="evidence" value="ECO:0007669"/>
    <property type="project" value="UniProtKB-KW"/>
</dbReference>
<dbReference type="GO" id="GO:0006400">
    <property type="term" value="P:tRNA modification"/>
    <property type="evidence" value="ECO:0007669"/>
    <property type="project" value="UniProtKB-ARBA"/>
</dbReference>
<dbReference type="InterPro" id="IPR029063">
    <property type="entry name" value="SAM-dependent_MTases_sf"/>
</dbReference>
<proteinExistence type="predicted"/>
<feature type="transmembrane region" description="Helical" evidence="3">
    <location>
        <begin position="181"/>
        <end position="198"/>
    </location>
</feature>
<dbReference type="PANTHER" id="PTHR13069">
    <property type="entry name" value="ALKYLATED DNA REPAIR PROTEIN ALKB HOMOLOG 8"/>
    <property type="match status" value="1"/>
</dbReference>
<accession>A0A1G1YHL6</accession>
<keyword evidence="3" id="KW-0812">Transmembrane</keyword>
<gene>
    <name evidence="5" type="ORF">A3J59_02340</name>
</gene>
<dbReference type="Proteomes" id="UP000177310">
    <property type="component" value="Unassembled WGS sequence"/>
</dbReference>
<dbReference type="EMBL" id="MHIL01000020">
    <property type="protein sequence ID" value="OGY51286.1"/>
    <property type="molecule type" value="Genomic_DNA"/>
</dbReference>
<reference evidence="5 6" key="1">
    <citation type="journal article" date="2016" name="Nat. Commun.">
        <title>Thousands of microbial genomes shed light on interconnected biogeochemical processes in an aquifer system.</title>
        <authorList>
            <person name="Anantharaman K."/>
            <person name="Brown C.T."/>
            <person name="Hug L.A."/>
            <person name="Sharon I."/>
            <person name="Castelle C.J."/>
            <person name="Probst A.J."/>
            <person name="Thomas B.C."/>
            <person name="Singh A."/>
            <person name="Wilkins M.J."/>
            <person name="Karaoz U."/>
            <person name="Brodie E.L."/>
            <person name="Williams K.H."/>
            <person name="Hubbard S.S."/>
            <person name="Banfield J.F."/>
        </authorList>
    </citation>
    <scope>NUCLEOTIDE SEQUENCE [LARGE SCALE GENOMIC DNA]</scope>
</reference>
<dbReference type="SUPFAM" id="SSF53335">
    <property type="entry name" value="S-adenosyl-L-methionine-dependent methyltransferases"/>
    <property type="match status" value="1"/>
</dbReference>
<evidence type="ECO:0000259" key="4">
    <source>
        <dbReference type="Pfam" id="PF08241"/>
    </source>
</evidence>
<name>A0A1G1YHL6_9BACT</name>
<dbReference type="InterPro" id="IPR051422">
    <property type="entry name" value="AlkB_tRNA_MeTrf/Diox"/>
</dbReference>
<comment type="caution">
    <text evidence="5">The sequence shown here is derived from an EMBL/GenBank/DDBJ whole genome shotgun (WGS) entry which is preliminary data.</text>
</comment>
<sequence>MKQIGKKILTWEAQGNFTPRWYSLLINPYFISRSSLYRAVNRFASQCSAGGTILDVGCGSQPYRHLFASQRYIGIDIEGGGHSQSQKNVEAFFDGQHIPYGDASFDAVIITEVLEHADDPVALIREINRVLKADGKLLVTMPFVWDEHEQPYDFRRFTRFEHQRLLERNGFRVVSIQKTTGIFATTGQLISAFLIELFAGGLDRMKLKFRYSYPLKKICTLVVCFPLQLLGLALDVVFRHRGITLDYVVIAQTHAV</sequence>
<keyword evidence="3" id="KW-1133">Transmembrane helix</keyword>